<comment type="similarity">
    <text evidence="1">Belongs to the actin-binding proteins ADF family. GMF subfamily.</text>
</comment>
<evidence type="ECO:0000256" key="1">
    <source>
        <dbReference type="ARBA" id="ARBA00010055"/>
    </source>
</evidence>
<dbReference type="PIRSF" id="PIRSF001788">
    <property type="entry name" value="GMF-beta"/>
    <property type="match status" value="1"/>
</dbReference>
<dbReference type="Pfam" id="PF00241">
    <property type="entry name" value="Cofilin_ADF"/>
    <property type="match status" value="1"/>
</dbReference>
<gene>
    <name evidence="3" type="ORF">DME_LOCUS10574</name>
</gene>
<dbReference type="GO" id="GO:0030864">
    <property type="term" value="C:cortical actin cytoskeleton"/>
    <property type="evidence" value="ECO:0007669"/>
    <property type="project" value="TreeGrafter"/>
</dbReference>
<feature type="domain" description="ADF-H" evidence="2">
    <location>
        <begin position="1"/>
        <end position="90"/>
    </location>
</feature>
<dbReference type="AlphaFoldDB" id="A0A0N4UMH6"/>
<dbReference type="WBParaSite" id="DME_0000905301-mRNA-1">
    <property type="protein sequence ID" value="DME_0000905301-mRNA-1"/>
    <property type="gene ID" value="DME_0000905301"/>
</dbReference>
<dbReference type="Gene3D" id="3.40.20.10">
    <property type="entry name" value="Severin"/>
    <property type="match status" value="1"/>
</dbReference>
<dbReference type="InterPro" id="IPR002108">
    <property type="entry name" value="ADF-H"/>
</dbReference>
<keyword evidence="5" id="KW-1185">Reference proteome</keyword>
<dbReference type="SUPFAM" id="SSF55753">
    <property type="entry name" value="Actin depolymerizing proteins"/>
    <property type="match status" value="1"/>
</dbReference>
<dbReference type="PANTHER" id="PTHR11249">
    <property type="entry name" value="GLIAL FACTOR NATURATION FACTOR"/>
    <property type="match status" value="1"/>
</dbReference>
<evidence type="ECO:0000313" key="6">
    <source>
        <dbReference type="WBParaSite" id="DME_0000905301-mRNA-1"/>
    </source>
</evidence>
<evidence type="ECO:0000313" key="4">
    <source>
        <dbReference type="Proteomes" id="UP000038040"/>
    </source>
</evidence>
<dbReference type="GO" id="GO:0034316">
    <property type="term" value="P:negative regulation of Arp2/3 complex-mediated actin nucleation"/>
    <property type="evidence" value="ECO:0007669"/>
    <property type="project" value="TreeGrafter"/>
</dbReference>
<organism evidence="4 6">
    <name type="scientific">Dracunculus medinensis</name>
    <name type="common">Guinea worm</name>
    <dbReference type="NCBI Taxonomy" id="318479"/>
    <lineage>
        <taxon>Eukaryota</taxon>
        <taxon>Metazoa</taxon>
        <taxon>Ecdysozoa</taxon>
        <taxon>Nematoda</taxon>
        <taxon>Chromadorea</taxon>
        <taxon>Rhabditida</taxon>
        <taxon>Spirurina</taxon>
        <taxon>Dracunculoidea</taxon>
        <taxon>Dracunculidae</taxon>
        <taxon>Dracunculus</taxon>
    </lineage>
</organism>
<evidence type="ECO:0000259" key="2">
    <source>
        <dbReference type="PROSITE" id="PS51263"/>
    </source>
</evidence>
<accession>A0A0N4UMH6</accession>
<dbReference type="PANTHER" id="PTHR11249:SF2">
    <property type="entry name" value="GLIA MATURATION FACTOR"/>
    <property type="match status" value="1"/>
</dbReference>
<dbReference type="Proteomes" id="UP000038040">
    <property type="component" value="Unplaced"/>
</dbReference>
<reference evidence="6" key="1">
    <citation type="submission" date="2017-02" db="UniProtKB">
        <authorList>
            <consortium name="WormBaseParasite"/>
        </authorList>
    </citation>
    <scope>IDENTIFICATION</scope>
</reference>
<dbReference type="PROSITE" id="PS51263">
    <property type="entry name" value="ADF_H"/>
    <property type="match status" value="1"/>
</dbReference>
<dbReference type="GO" id="GO:0071846">
    <property type="term" value="P:actin filament debranching"/>
    <property type="evidence" value="ECO:0007669"/>
    <property type="project" value="InterPro"/>
</dbReference>
<dbReference type="STRING" id="318479.A0A0N4UMH6"/>
<dbReference type="EMBL" id="UYYG01001226">
    <property type="protein sequence ID" value="VDN60601.1"/>
    <property type="molecule type" value="Genomic_DNA"/>
</dbReference>
<dbReference type="Proteomes" id="UP000274756">
    <property type="component" value="Unassembled WGS sequence"/>
</dbReference>
<dbReference type="GO" id="GO:0071933">
    <property type="term" value="F:Arp2/3 complex binding"/>
    <property type="evidence" value="ECO:0007669"/>
    <property type="project" value="InterPro"/>
</dbReference>
<evidence type="ECO:0000313" key="3">
    <source>
        <dbReference type="EMBL" id="VDN60601.1"/>
    </source>
</evidence>
<dbReference type="OrthoDB" id="3919494at2759"/>
<reference evidence="3 5" key="2">
    <citation type="submission" date="2018-11" db="EMBL/GenBank/DDBJ databases">
        <authorList>
            <consortium name="Pathogen Informatics"/>
        </authorList>
    </citation>
    <scope>NUCLEOTIDE SEQUENCE [LARGE SCALE GENOMIC DNA]</scope>
</reference>
<sequence length="90" mass="10505">MSTFQDCTIEEICDELPSQQPRFILISFEYNHTDGRVSLPLCFVFYTPDDLQMLYAGSRNHFVSECELTKNFEIRDAEELTQELLNSKMA</sequence>
<dbReference type="InterPro" id="IPR011171">
    <property type="entry name" value="GMF"/>
</dbReference>
<dbReference type="GO" id="GO:0003779">
    <property type="term" value="F:actin binding"/>
    <property type="evidence" value="ECO:0007669"/>
    <property type="project" value="InterPro"/>
</dbReference>
<name>A0A0N4UMH6_DRAME</name>
<dbReference type="InterPro" id="IPR029006">
    <property type="entry name" value="ADF-H/Gelsolin-like_dom_sf"/>
</dbReference>
<protein>
    <submittedName>
        <fullName evidence="6">ADF-H domain-containing protein</fullName>
    </submittedName>
</protein>
<evidence type="ECO:0000313" key="5">
    <source>
        <dbReference type="Proteomes" id="UP000274756"/>
    </source>
</evidence>
<proteinExistence type="inferred from homology"/>